<reference evidence="2" key="1">
    <citation type="submission" date="2023-04" db="EMBL/GenBank/DDBJ databases">
        <authorList>
            <consortium name="ELIXIR-Norway"/>
        </authorList>
    </citation>
    <scope>NUCLEOTIDE SEQUENCE [LARGE SCALE GENOMIC DNA]</scope>
</reference>
<evidence type="ECO:0000313" key="3">
    <source>
        <dbReference type="Proteomes" id="UP001176941"/>
    </source>
</evidence>
<evidence type="ECO:0000313" key="2">
    <source>
        <dbReference type="EMBL" id="CAI9169459.1"/>
    </source>
</evidence>
<feature type="region of interest" description="Disordered" evidence="1">
    <location>
        <begin position="1"/>
        <end position="25"/>
    </location>
</feature>
<organism evidence="2 3">
    <name type="scientific">Rangifer tarandus platyrhynchus</name>
    <name type="common">Svalbard reindeer</name>
    <dbReference type="NCBI Taxonomy" id="3082113"/>
    <lineage>
        <taxon>Eukaryota</taxon>
        <taxon>Metazoa</taxon>
        <taxon>Chordata</taxon>
        <taxon>Craniata</taxon>
        <taxon>Vertebrata</taxon>
        <taxon>Euteleostomi</taxon>
        <taxon>Mammalia</taxon>
        <taxon>Eutheria</taxon>
        <taxon>Laurasiatheria</taxon>
        <taxon>Artiodactyla</taxon>
        <taxon>Ruminantia</taxon>
        <taxon>Pecora</taxon>
        <taxon>Cervidae</taxon>
        <taxon>Odocoileinae</taxon>
        <taxon>Rangifer</taxon>
    </lineage>
</organism>
<protein>
    <submittedName>
        <fullName evidence="2">Uncharacterized protein</fullName>
    </submittedName>
</protein>
<name>A0ABN8Z6P2_RANTA</name>
<dbReference type="EMBL" id="OX459939">
    <property type="protein sequence ID" value="CAI9169459.1"/>
    <property type="molecule type" value="Genomic_DNA"/>
</dbReference>
<proteinExistence type="predicted"/>
<dbReference type="Proteomes" id="UP001176941">
    <property type="component" value="Chromosome 3"/>
</dbReference>
<evidence type="ECO:0000256" key="1">
    <source>
        <dbReference type="SAM" id="MobiDB-lite"/>
    </source>
</evidence>
<sequence length="112" mass="12138">MQEGGPGLGKMLRRGAGQRPKRRERVLGGCRRAVGGAPPPLFSWRHRLPQMCPERRKSGTSSPFVGFCHPAAFSDLFPASCLPGSWGVLICSGPAVKEKIISSPSHRYCPPQ</sequence>
<keyword evidence="3" id="KW-1185">Reference proteome</keyword>
<gene>
    <name evidence="2" type="ORF">MRATA1EN1_LOCUS18421</name>
</gene>
<accession>A0ABN8Z6P2</accession>